<gene>
    <name evidence="2" type="ORF">V6N12_048093</name>
</gene>
<keyword evidence="1" id="KW-0812">Transmembrane</keyword>
<name>A0ABR2CUW1_9ROSI</name>
<accession>A0ABR2CUW1</accession>
<comment type="caution">
    <text evidence="2">The sequence shown here is derived from an EMBL/GenBank/DDBJ whole genome shotgun (WGS) entry which is preliminary data.</text>
</comment>
<proteinExistence type="predicted"/>
<dbReference type="Proteomes" id="UP001472677">
    <property type="component" value="Unassembled WGS sequence"/>
</dbReference>
<evidence type="ECO:0000313" key="3">
    <source>
        <dbReference type="Proteomes" id="UP001472677"/>
    </source>
</evidence>
<reference evidence="2 3" key="1">
    <citation type="journal article" date="2024" name="G3 (Bethesda)">
        <title>Genome assembly of Hibiscus sabdariffa L. provides insights into metabolisms of medicinal natural products.</title>
        <authorList>
            <person name="Kim T."/>
        </authorList>
    </citation>
    <scope>NUCLEOTIDE SEQUENCE [LARGE SCALE GENOMIC DNA]</scope>
    <source>
        <strain evidence="2">TK-2024</strain>
        <tissue evidence="2">Old leaves</tissue>
    </source>
</reference>
<protein>
    <submittedName>
        <fullName evidence="2">Uncharacterized protein</fullName>
    </submittedName>
</protein>
<feature type="transmembrane region" description="Helical" evidence="1">
    <location>
        <begin position="74"/>
        <end position="92"/>
    </location>
</feature>
<keyword evidence="3" id="KW-1185">Reference proteome</keyword>
<keyword evidence="1" id="KW-1133">Transmembrane helix</keyword>
<keyword evidence="1" id="KW-0472">Membrane</keyword>
<evidence type="ECO:0000313" key="2">
    <source>
        <dbReference type="EMBL" id="KAK8523576.1"/>
    </source>
</evidence>
<sequence length="102" mass="11723">MVKLLTKCKEVDRDSVNKRGLTATDILQRQSLLGCSEENLKLLNRAPWRFCKMLRLKIKGKFDAYIKDLTPETINALLVVFTLVLTMTYQAILSPQCRCRCS</sequence>
<dbReference type="EMBL" id="JBBPBM010000043">
    <property type="protein sequence ID" value="KAK8523576.1"/>
    <property type="molecule type" value="Genomic_DNA"/>
</dbReference>
<evidence type="ECO:0000256" key="1">
    <source>
        <dbReference type="SAM" id="Phobius"/>
    </source>
</evidence>
<organism evidence="2 3">
    <name type="scientific">Hibiscus sabdariffa</name>
    <name type="common">roselle</name>
    <dbReference type="NCBI Taxonomy" id="183260"/>
    <lineage>
        <taxon>Eukaryota</taxon>
        <taxon>Viridiplantae</taxon>
        <taxon>Streptophyta</taxon>
        <taxon>Embryophyta</taxon>
        <taxon>Tracheophyta</taxon>
        <taxon>Spermatophyta</taxon>
        <taxon>Magnoliopsida</taxon>
        <taxon>eudicotyledons</taxon>
        <taxon>Gunneridae</taxon>
        <taxon>Pentapetalae</taxon>
        <taxon>rosids</taxon>
        <taxon>malvids</taxon>
        <taxon>Malvales</taxon>
        <taxon>Malvaceae</taxon>
        <taxon>Malvoideae</taxon>
        <taxon>Hibiscus</taxon>
    </lineage>
</organism>